<feature type="domain" description="Xaa-Pro dipeptidyl-peptidase C-terminal" evidence="3">
    <location>
        <begin position="357"/>
        <end position="610"/>
    </location>
</feature>
<dbReference type="InterPro" id="IPR008979">
    <property type="entry name" value="Galactose-bd-like_sf"/>
</dbReference>
<dbReference type="SMART" id="SM00939">
    <property type="entry name" value="PepX_C"/>
    <property type="match status" value="1"/>
</dbReference>
<dbReference type="SUPFAM" id="SSF53474">
    <property type="entry name" value="alpha/beta-Hydrolases"/>
    <property type="match status" value="1"/>
</dbReference>
<dbReference type="SUPFAM" id="SSF49785">
    <property type="entry name" value="Galactose-binding domain-like"/>
    <property type="match status" value="1"/>
</dbReference>
<dbReference type="InterPro" id="IPR029058">
    <property type="entry name" value="AB_hydrolase_fold"/>
</dbReference>
<reference evidence="5" key="1">
    <citation type="submission" date="2016-10" db="EMBL/GenBank/DDBJ databases">
        <authorList>
            <person name="Varghese N."/>
            <person name="Submissions S."/>
        </authorList>
    </citation>
    <scope>NUCLEOTIDE SEQUENCE [LARGE SCALE GENOMIC DNA]</scope>
    <source>
        <strain evidence="5">DSM 45079</strain>
    </source>
</reference>
<protein>
    <submittedName>
        <fullName evidence="4">X-Pro dipeptidyl-peptidase</fullName>
    </submittedName>
</protein>
<dbReference type="Gene3D" id="2.60.120.260">
    <property type="entry name" value="Galactose-binding domain-like"/>
    <property type="match status" value="1"/>
</dbReference>
<gene>
    <name evidence="4" type="ORF">SAMN04488563_0939</name>
</gene>
<dbReference type="OrthoDB" id="5240615at2"/>
<dbReference type="Pfam" id="PF08530">
    <property type="entry name" value="PepX_C"/>
    <property type="match status" value="1"/>
</dbReference>
<evidence type="ECO:0000313" key="4">
    <source>
        <dbReference type="EMBL" id="SDU29024.1"/>
    </source>
</evidence>
<dbReference type="Pfam" id="PF02129">
    <property type="entry name" value="Peptidase_S15"/>
    <property type="match status" value="2"/>
</dbReference>
<keyword evidence="2" id="KW-0732">Signal</keyword>
<dbReference type="GO" id="GO:0008239">
    <property type="term" value="F:dipeptidyl-peptidase activity"/>
    <property type="evidence" value="ECO:0007669"/>
    <property type="project" value="InterPro"/>
</dbReference>
<sequence length="620" mass="66313">MMARRMRGLSVPALAALAVAALTTAGQAVPAPEPPPYVLADGVTQPVYSYADAIRESVWVDLGTDLDDDGASDRVAVDVIRPAEPAAAGQRVPVIMDTSPYYLCCGRGNESQRKTYDENGDPAGFPLYYDNYFVPRGYAIVLVDDLGTNRSTSCPDGGGPATTAASATVIDWLNGRATAYTSATGDETADADWSTGAVGMIGKSADGTVANGVAALGVDGLRTVVPIGAVSSYYHQYNSNGAWGGYPPLRSGPPNLLTPRAYELCEPFFQELETRFGDDGDWTHYWTERDYTRRADDVEASVFLVHGFTDQAVPSDHLARWWSALSEAGVPRKLWLTQAGHVDPFDLDRERWVGTLHRWFDRWLLDVDNGIDDEPMVTIEHAPGSWTDEADWPAAAAHPVALHPSSPGLLSTGPAPAGDTAAYTDDPEQDRWVWAENPDQPSPARVLFRTAPLASDLRLSGTASVTVRASSSTPEAVVSAALVDYGPATIHDYLNPGWGIENLGTRSCVGESTPADSACYLDTALSLQDVDHHVVASGTGDLGHWATLWRQLPLRPGRAQTITFDLTAMDHVVPAGHRIGLILAGTDYWRSGAPSQLPTVTVDLAATSIELPVAGSMLGE</sequence>
<evidence type="ECO:0000259" key="3">
    <source>
        <dbReference type="SMART" id="SM00939"/>
    </source>
</evidence>
<keyword evidence="1" id="KW-0378">Hydrolase</keyword>
<dbReference type="Gene3D" id="3.40.50.1820">
    <property type="entry name" value="alpha/beta hydrolase"/>
    <property type="match status" value="2"/>
</dbReference>
<dbReference type="STRING" id="419479.SAMN04488563_0939"/>
<evidence type="ECO:0000256" key="1">
    <source>
        <dbReference type="ARBA" id="ARBA00022801"/>
    </source>
</evidence>
<accession>A0A1H2HB26</accession>
<dbReference type="RefSeq" id="WP_082154974.1">
    <property type="nucleotide sequence ID" value="NZ_KQ061220.1"/>
</dbReference>
<evidence type="ECO:0000256" key="2">
    <source>
        <dbReference type="SAM" id="SignalP"/>
    </source>
</evidence>
<name>A0A1H2HB26_9ACTN</name>
<dbReference type="Proteomes" id="UP000182977">
    <property type="component" value="Chromosome I"/>
</dbReference>
<evidence type="ECO:0000313" key="5">
    <source>
        <dbReference type="Proteomes" id="UP000182977"/>
    </source>
</evidence>
<feature type="signal peptide" evidence="2">
    <location>
        <begin position="1"/>
        <end position="28"/>
    </location>
</feature>
<proteinExistence type="predicted"/>
<keyword evidence="5" id="KW-1185">Reference proteome</keyword>
<dbReference type="EMBL" id="LT629791">
    <property type="protein sequence ID" value="SDU29024.1"/>
    <property type="molecule type" value="Genomic_DNA"/>
</dbReference>
<dbReference type="InterPro" id="IPR000383">
    <property type="entry name" value="Xaa-Pro-like_dom"/>
</dbReference>
<dbReference type="InterPro" id="IPR013736">
    <property type="entry name" value="Xaa-Pro_dipept_C"/>
</dbReference>
<dbReference type="AlphaFoldDB" id="A0A1H2HB26"/>
<organism evidence="4 5">
    <name type="scientific">Jiangella alkaliphila</name>
    <dbReference type="NCBI Taxonomy" id="419479"/>
    <lineage>
        <taxon>Bacteria</taxon>
        <taxon>Bacillati</taxon>
        <taxon>Actinomycetota</taxon>
        <taxon>Actinomycetes</taxon>
        <taxon>Jiangellales</taxon>
        <taxon>Jiangellaceae</taxon>
        <taxon>Jiangella</taxon>
    </lineage>
</organism>
<feature type="chain" id="PRO_5039309447" evidence="2">
    <location>
        <begin position="29"/>
        <end position="620"/>
    </location>
</feature>